<proteinExistence type="inferred from homology"/>
<keyword evidence="6" id="KW-0368">Histidine biosynthesis</keyword>
<dbReference type="InterPro" id="IPR015421">
    <property type="entry name" value="PyrdxlP-dep_Trfase_major"/>
</dbReference>
<dbReference type="HAMAP" id="MF_01023">
    <property type="entry name" value="HisC_aminotrans_2"/>
    <property type="match status" value="1"/>
</dbReference>
<dbReference type="InterPro" id="IPR004839">
    <property type="entry name" value="Aminotransferase_I/II_large"/>
</dbReference>
<dbReference type="EC" id="2.6.1.9" evidence="6"/>
<protein>
    <recommendedName>
        <fullName evidence="6">Histidinol-phosphate aminotransferase</fullName>
        <ecNumber evidence="6">2.6.1.9</ecNumber>
    </recommendedName>
    <alternativeName>
        <fullName evidence="6">Imidazole acetol-phosphate transaminase</fullName>
    </alternativeName>
</protein>
<dbReference type="STRING" id="1123349.SAMN02744037_00195"/>
<comment type="cofactor">
    <cofactor evidence="1 6">
        <name>pyridoxal 5'-phosphate</name>
        <dbReference type="ChEBI" id="CHEBI:597326"/>
    </cofactor>
</comment>
<evidence type="ECO:0000256" key="3">
    <source>
        <dbReference type="ARBA" id="ARBA00022576"/>
    </source>
</evidence>
<evidence type="ECO:0000256" key="5">
    <source>
        <dbReference type="ARBA" id="ARBA00022898"/>
    </source>
</evidence>
<dbReference type="Gene3D" id="3.90.1150.10">
    <property type="entry name" value="Aspartate Aminotransferase, domain 1"/>
    <property type="match status" value="1"/>
</dbReference>
<comment type="catalytic activity">
    <reaction evidence="6">
        <text>L-histidinol phosphate + 2-oxoglutarate = 3-(imidazol-4-yl)-2-oxopropyl phosphate + L-glutamate</text>
        <dbReference type="Rhea" id="RHEA:23744"/>
        <dbReference type="ChEBI" id="CHEBI:16810"/>
        <dbReference type="ChEBI" id="CHEBI:29985"/>
        <dbReference type="ChEBI" id="CHEBI:57766"/>
        <dbReference type="ChEBI" id="CHEBI:57980"/>
        <dbReference type="EC" id="2.6.1.9"/>
    </reaction>
</comment>
<evidence type="ECO:0000256" key="2">
    <source>
        <dbReference type="ARBA" id="ARBA00011738"/>
    </source>
</evidence>
<comment type="pathway">
    <text evidence="6">Amino-acid biosynthesis; L-histidine biosynthesis; L-histidine from 5-phospho-alpha-D-ribose 1-diphosphate: step 7/9.</text>
</comment>
<dbReference type="PANTHER" id="PTHR43643:SF3">
    <property type="entry name" value="HISTIDINOL-PHOSPHATE AMINOTRANSFERASE"/>
    <property type="match status" value="1"/>
</dbReference>
<dbReference type="InterPro" id="IPR005861">
    <property type="entry name" value="HisP_aminotrans"/>
</dbReference>
<organism evidence="8 9">
    <name type="scientific">Tepidibacter formicigenes DSM 15518</name>
    <dbReference type="NCBI Taxonomy" id="1123349"/>
    <lineage>
        <taxon>Bacteria</taxon>
        <taxon>Bacillati</taxon>
        <taxon>Bacillota</taxon>
        <taxon>Clostridia</taxon>
        <taxon>Peptostreptococcales</taxon>
        <taxon>Peptostreptococcaceae</taxon>
        <taxon>Tepidibacter</taxon>
    </lineage>
</organism>
<gene>
    <name evidence="6" type="primary">hisC</name>
    <name evidence="8" type="ORF">SAMN02744037_00195</name>
</gene>
<name>A0A1M6JSC1_9FIRM</name>
<dbReference type="OrthoDB" id="9813612at2"/>
<keyword evidence="5 6" id="KW-0663">Pyridoxal phosphate</keyword>
<evidence type="ECO:0000256" key="6">
    <source>
        <dbReference type="HAMAP-Rule" id="MF_01023"/>
    </source>
</evidence>
<dbReference type="Pfam" id="PF00155">
    <property type="entry name" value="Aminotran_1_2"/>
    <property type="match status" value="1"/>
</dbReference>
<dbReference type="AlphaFoldDB" id="A0A1M6JSC1"/>
<dbReference type="InterPro" id="IPR015424">
    <property type="entry name" value="PyrdxlP-dep_Trfase"/>
</dbReference>
<dbReference type="Gene3D" id="3.40.640.10">
    <property type="entry name" value="Type I PLP-dependent aspartate aminotransferase-like (Major domain)"/>
    <property type="match status" value="1"/>
</dbReference>
<evidence type="ECO:0000256" key="4">
    <source>
        <dbReference type="ARBA" id="ARBA00022679"/>
    </source>
</evidence>
<dbReference type="PANTHER" id="PTHR43643">
    <property type="entry name" value="HISTIDINOL-PHOSPHATE AMINOTRANSFERASE 2"/>
    <property type="match status" value="1"/>
</dbReference>
<dbReference type="NCBIfam" id="TIGR01141">
    <property type="entry name" value="hisC"/>
    <property type="match status" value="1"/>
</dbReference>
<reference evidence="9" key="1">
    <citation type="submission" date="2016-11" db="EMBL/GenBank/DDBJ databases">
        <authorList>
            <person name="Varghese N."/>
            <person name="Submissions S."/>
        </authorList>
    </citation>
    <scope>NUCLEOTIDE SEQUENCE [LARGE SCALE GENOMIC DNA]</scope>
    <source>
        <strain evidence="9">DSM 15518</strain>
    </source>
</reference>
<keyword evidence="3 6" id="KW-0032">Aminotransferase</keyword>
<feature type="domain" description="Aminotransferase class I/classII large" evidence="7">
    <location>
        <begin position="33"/>
        <end position="359"/>
    </location>
</feature>
<dbReference type="GO" id="GO:0030170">
    <property type="term" value="F:pyridoxal phosphate binding"/>
    <property type="evidence" value="ECO:0007669"/>
    <property type="project" value="InterPro"/>
</dbReference>
<dbReference type="GO" id="GO:0000105">
    <property type="term" value="P:L-histidine biosynthetic process"/>
    <property type="evidence" value="ECO:0007669"/>
    <property type="project" value="UniProtKB-UniRule"/>
</dbReference>
<dbReference type="InterPro" id="IPR050106">
    <property type="entry name" value="HistidinolP_aminotransfase"/>
</dbReference>
<accession>A0A1M6JSC1</accession>
<dbReference type="SUPFAM" id="SSF53383">
    <property type="entry name" value="PLP-dependent transferases"/>
    <property type="match status" value="1"/>
</dbReference>
<evidence type="ECO:0000259" key="7">
    <source>
        <dbReference type="Pfam" id="PF00155"/>
    </source>
</evidence>
<evidence type="ECO:0000313" key="9">
    <source>
        <dbReference type="Proteomes" id="UP000242497"/>
    </source>
</evidence>
<dbReference type="InterPro" id="IPR015422">
    <property type="entry name" value="PyrdxlP-dep_Trfase_small"/>
</dbReference>
<dbReference type="CDD" id="cd00609">
    <property type="entry name" value="AAT_like"/>
    <property type="match status" value="1"/>
</dbReference>
<evidence type="ECO:0000256" key="1">
    <source>
        <dbReference type="ARBA" id="ARBA00001933"/>
    </source>
</evidence>
<keyword evidence="6" id="KW-0028">Amino-acid biosynthesis</keyword>
<sequence length="370" mass="42116">MGKNLFKNEVSSIKPYIPGKSIEELKRELGIEDIEKLASNENPLGPSPKAIEAIKKEAENIHIYPDPNSTKLKEELAKKHNLTSENIVVGNGGEELLKMIAQTFINSGDEAIMANPSFGKYASEVMFMGGIAHQVELKNYKHDFKAFIERINDKTKLIFVCNPNNPTGNIMTKEEIEYLVKNVPDDVVIVFDEAYYDYAIKNTDYPDTLSILKKRLNTIILRTFSKVSGIAAVRVGYLLTSKEICEAMNKIKLVFHVNRLAQVAGIAALHDTEHTQKTVELNYKSIDMMEKYFEENNFEYIKSNANFIFVNVGMDSRVVFEKLLKKGIIVRPGYLWNWDNWLRVSTGTLEQTKKFITKLDGVLKENKIYA</sequence>
<dbReference type="UniPathway" id="UPA00031">
    <property type="reaction ID" value="UER00012"/>
</dbReference>
<dbReference type="EMBL" id="FRAE01000005">
    <property type="protein sequence ID" value="SHJ49637.1"/>
    <property type="molecule type" value="Genomic_DNA"/>
</dbReference>
<feature type="modified residue" description="N6-(pyridoxal phosphate)lysine" evidence="6">
    <location>
        <position position="226"/>
    </location>
</feature>
<keyword evidence="4 6" id="KW-0808">Transferase</keyword>
<comment type="subunit">
    <text evidence="2 6">Homodimer.</text>
</comment>
<dbReference type="Proteomes" id="UP000242497">
    <property type="component" value="Unassembled WGS sequence"/>
</dbReference>
<dbReference type="GO" id="GO:0004400">
    <property type="term" value="F:histidinol-phosphate transaminase activity"/>
    <property type="evidence" value="ECO:0007669"/>
    <property type="project" value="UniProtKB-UniRule"/>
</dbReference>
<evidence type="ECO:0000313" key="8">
    <source>
        <dbReference type="EMBL" id="SHJ49637.1"/>
    </source>
</evidence>
<comment type="similarity">
    <text evidence="6">Belongs to the class-II pyridoxal-phosphate-dependent aminotransferase family. Histidinol-phosphate aminotransferase subfamily.</text>
</comment>
<keyword evidence="9" id="KW-1185">Reference proteome</keyword>
<dbReference type="RefSeq" id="WP_072886540.1">
    <property type="nucleotide sequence ID" value="NZ_FRAE01000005.1"/>
</dbReference>